<reference evidence="10" key="1">
    <citation type="submission" date="2023-07" db="EMBL/GenBank/DDBJ databases">
        <authorList>
            <consortium name="AG Swart"/>
            <person name="Singh M."/>
            <person name="Singh A."/>
            <person name="Seah K."/>
            <person name="Emmerich C."/>
        </authorList>
    </citation>
    <scope>NUCLEOTIDE SEQUENCE</scope>
    <source>
        <strain evidence="10">DP1</strain>
    </source>
</reference>
<dbReference type="InterPro" id="IPR000851">
    <property type="entry name" value="Ribosomal_uS5"/>
</dbReference>
<keyword evidence="2 6" id="KW-0689">Ribosomal protein</keyword>
<dbReference type="GO" id="GO:0022627">
    <property type="term" value="C:cytosolic small ribosomal subunit"/>
    <property type="evidence" value="ECO:0007669"/>
    <property type="project" value="TreeGrafter"/>
</dbReference>
<feature type="compositionally biased region" description="Basic residues" evidence="8">
    <location>
        <begin position="274"/>
        <end position="295"/>
    </location>
</feature>
<dbReference type="Gene3D" id="3.30.230.10">
    <property type="match status" value="1"/>
</dbReference>
<dbReference type="InterPro" id="IPR014721">
    <property type="entry name" value="Ribsml_uS5_D2-typ_fold_subgr"/>
</dbReference>
<dbReference type="SUPFAM" id="SSF54768">
    <property type="entry name" value="dsRNA-binding domain-like"/>
    <property type="match status" value="1"/>
</dbReference>
<dbReference type="FunFam" id="3.30.230.10:FF:000004">
    <property type="entry name" value="40S ribosomal protein S2"/>
    <property type="match status" value="1"/>
</dbReference>
<dbReference type="FunFam" id="3.30.160.20:FF:000002">
    <property type="entry name" value="40S ribosomal protein S2"/>
    <property type="match status" value="1"/>
</dbReference>
<feature type="domain" description="S5 DRBM" evidence="9">
    <location>
        <begin position="93"/>
        <end position="156"/>
    </location>
</feature>
<feature type="compositionally biased region" description="Gly residues" evidence="8">
    <location>
        <begin position="296"/>
        <end position="310"/>
    </location>
</feature>
<dbReference type="GO" id="GO:0006412">
    <property type="term" value="P:translation"/>
    <property type="evidence" value="ECO:0007669"/>
    <property type="project" value="InterPro"/>
</dbReference>
<dbReference type="Gene3D" id="3.30.160.20">
    <property type="match status" value="1"/>
</dbReference>
<dbReference type="InterPro" id="IPR018192">
    <property type="entry name" value="Ribosomal_uS5_N_CS"/>
</dbReference>
<dbReference type="PANTHER" id="PTHR13718">
    <property type="entry name" value="RIBOSOMAL S SUBUNIT"/>
    <property type="match status" value="1"/>
</dbReference>
<proteinExistence type="inferred from homology"/>
<dbReference type="InterPro" id="IPR020568">
    <property type="entry name" value="Ribosomal_Su5_D2-typ_SF"/>
</dbReference>
<evidence type="ECO:0000313" key="11">
    <source>
        <dbReference type="Proteomes" id="UP001295684"/>
    </source>
</evidence>
<evidence type="ECO:0000256" key="7">
    <source>
        <dbReference type="RuleBase" id="RU003823"/>
    </source>
</evidence>
<feature type="compositionally biased region" description="Polar residues" evidence="8">
    <location>
        <begin position="319"/>
        <end position="337"/>
    </location>
</feature>
<keyword evidence="3 6" id="KW-0687">Ribonucleoprotein</keyword>
<evidence type="ECO:0000256" key="3">
    <source>
        <dbReference type="ARBA" id="ARBA00023274"/>
    </source>
</evidence>
<protein>
    <recommendedName>
        <fullName evidence="4">Small ribosomal subunit protein uS5</fullName>
    </recommendedName>
    <alternativeName>
        <fullName evidence="5">40S ribosomal protein S2</fullName>
    </alternativeName>
</protein>
<name>A0AAD2CZI5_EUPCR</name>
<dbReference type="PROSITE" id="PS50881">
    <property type="entry name" value="S5_DSRBD"/>
    <property type="match status" value="1"/>
</dbReference>
<dbReference type="EMBL" id="CAMPGE010016206">
    <property type="protein sequence ID" value="CAI2374782.1"/>
    <property type="molecule type" value="Genomic_DNA"/>
</dbReference>
<accession>A0AAD2CZI5</accession>
<dbReference type="Proteomes" id="UP001295684">
    <property type="component" value="Unassembled WGS sequence"/>
</dbReference>
<evidence type="ECO:0000256" key="2">
    <source>
        <dbReference type="ARBA" id="ARBA00022980"/>
    </source>
</evidence>
<dbReference type="GO" id="GO:0003723">
    <property type="term" value="F:RNA binding"/>
    <property type="evidence" value="ECO:0007669"/>
    <property type="project" value="InterPro"/>
</dbReference>
<dbReference type="NCBIfam" id="TIGR01020">
    <property type="entry name" value="uS5_euk_arch"/>
    <property type="match status" value="1"/>
</dbReference>
<evidence type="ECO:0000256" key="6">
    <source>
        <dbReference type="PROSITE-ProRule" id="PRU00268"/>
    </source>
</evidence>
<evidence type="ECO:0000256" key="5">
    <source>
        <dbReference type="ARBA" id="ARBA00035407"/>
    </source>
</evidence>
<gene>
    <name evidence="10" type="ORF">ECRASSUSDP1_LOCUS16139</name>
</gene>
<evidence type="ECO:0000256" key="4">
    <source>
        <dbReference type="ARBA" id="ARBA00035255"/>
    </source>
</evidence>
<dbReference type="InterPro" id="IPR013810">
    <property type="entry name" value="Ribosomal_uS5_N"/>
</dbReference>
<dbReference type="InterPro" id="IPR005711">
    <property type="entry name" value="Ribosomal_uS5_euk/arc"/>
</dbReference>
<dbReference type="SUPFAM" id="SSF54211">
    <property type="entry name" value="Ribosomal protein S5 domain 2-like"/>
    <property type="match status" value="1"/>
</dbReference>
<keyword evidence="11" id="KW-1185">Reference proteome</keyword>
<evidence type="ECO:0000313" key="10">
    <source>
        <dbReference type="EMBL" id="CAI2374782.1"/>
    </source>
</evidence>
<comment type="similarity">
    <text evidence="1 7">Belongs to the universal ribosomal protein uS5 family.</text>
</comment>
<organism evidence="10 11">
    <name type="scientific">Euplotes crassus</name>
    <dbReference type="NCBI Taxonomy" id="5936"/>
    <lineage>
        <taxon>Eukaryota</taxon>
        <taxon>Sar</taxon>
        <taxon>Alveolata</taxon>
        <taxon>Ciliophora</taxon>
        <taxon>Intramacronucleata</taxon>
        <taxon>Spirotrichea</taxon>
        <taxon>Hypotrichia</taxon>
        <taxon>Euplotida</taxon>
        <taxon>Euplotidae</taxon>
        <taxon>Moneuplotes</taxon>
    </lineage>
</organism>
<evidence type="ECO:0000259" key="9">
    <source>
        <dbReference type="PROSITE" id="PS50881"/>
    </source>
</evidence>
<evidence type="ECO:0000256" key="1">
    <source>
        <dbReference type="ARBA" id="ARBA00008945"/>
    </source>
</evidence>
<feature type="compositionally biased region" description="Low complexity" evidence="8">
    <location>
        <begin position="1"/>
        <end position="10"/>
    </location>
</feature>
<dbReference type="PROSITE" id="PS00585">
    <property type="entry name" value="RIBOSOMAL_S5"/>
    <property type="match status" value="1"/>
</dbReference>
<dbReference type="Pfam" id="PF00333">
    <property type="entry name" value="Ribosomal_S5"/>
    <property type="match status" value="1"/>
</dbReference>
<sequence>MATPGETPAQAPAPAPAPTAEGDAPAERSGFRGGFGGGNRRRGGRRRFEDEWIPCTKLGRLVKAGHIKSLEEIYTHSLPIKEYQIVDHFVKELSDEVMKIMSVQKQTRAGQRTRFKAVIAVGDRNGHVGLGVKVAKEVQIAIQDGLKDAKLNLIPVRRGYWGNKIGDVHTVPCKMTGKCGSVSIRLVPASKGVGVVGAPVSKKLLHFAGIEDCYTSSTGQTRTRENFLKATYNALKRYYGFLTPDLWHVRNTDASPMDVHSKFLETWKDEFEKKRRAGRGRGRGRGRGGRGRGRGGPRGGRGAPRGGRGGYNAPAAEGQETQQPSTDATQQPAETTQ</sequence>
<evidence type="ECO:0000256" key="8">
    <source>
        <dbReference type="SAM" id="MobiDB-lite"/>
    </source>
</evidence>
<dbReference type="AlphaFoldDB" id="A0AAD2CZI5"/>
<comment type="caution">
    <text evidence="10">The sequence shown here is derived from an EMBL/GenBank/DDBJ whole genome shotgun (WGS) entry which is preliminary data.</text>
</comment>
<dbReference type="PANTHER" id="PTHR13718:SF4">
    <property type="entry name" value="40S RIBOSOMAL PROTEIN S2"/>
    <property type="match status" value="1"/>
</dbReference>
<dbReference type="GO" id="GO:0003735">
    <property type="term" value="F:structural constituent of ribosome"/>
    <property type="evidence" value="ECO:0007669"/>
    <property type="project" value="UniProtKB-UniRule"/>
</dbReference>
<dbReference type="InterPro" id="IPR005324">
    <property type="entry name" value="Ribosomal_uS5_C"/>
</dbReference>
<feature type="region of interest" description="Disordered" evidence="8">
    <location>
        <begin position="1"/>
        <end position="44"/>
    </location>
</feature>
<feature type="region of interest" description="Disordered" evidence="8">
    <location>
        <begin position="274"/>
        <end position="337"/>
    </location>
</feature>
<dbReference type="Pfam" id="PF03719">
    <property type="entry name" value="Ribosomal_S5_C"/>
    <property type="match status" value="1"/>
</dbReference>